<dbReference type="InterPro" id="IPR002828">
    <property type="entry name" value="SurE-like_Pase/nucleotidase"/>
</dbReference>
<keyword evidence="7" id="KW-1185">Reference proteome</keyword>
<gene>
    <name evidence="6" type="ORF">GSI_11813</name>
</gene>
<accession>A0A2G8RX13</accession>
<dbReference type="AlphaFoldDB" id="A0A2G8RX13"/>
<sequence length="303" mass="31619">MRSLALTLSLLSAYVAATKIVISNDDGWATAQIRQQFDTLTNAGHDVILSAPAFNQSGKGSLSKTPTTLTEPCEYDTCPTGSPATGFNASNPRLNYVNGYPVDAAKFGIQTLAPQFFNGAKPDFLVSGPNIGTNLGLVVLISGTVGAACEAAREGIPAAAFSGTTGSQVSYTTLESDPTAASSLAAQIYSELTADFVKAITSTPGPLLPDGVIVNVNYAAIDKCPSAASYKWVFSRLMWNIFETDYTTCGSSHLPHESDVVSQGCYASVSVISSSSKLDVNASLQGQVFDRLTSLPVTCVGDD</sequence>
<proteinExistence type="inferred from homology"/>
<dbReference type="InterPro" id="IPR036523">
    <property type="entry name" value="SurE-like_sf"/>
</dbReference>
<keyword evidence="4" id="KW-0732">Signal</keyword>
<comment type="similarity">
    <text evidence="1">Belongs to the SurE nucleotidase family.</text>
</comment>
<feature type="domain" description="Survival protein SurE-like phosphatase/nucleotidase" evidence="5">
    <location>
        <begin position="20"/>
        <end position="223"/>
    </location>
</feature>
<evidence type="ECO:0000259" key="5">
    <source>
        <dbReference type="Pfam" id="PF01975"/>
    </source>
</evidence>
<dbReference type="InterPro" id="IPR030048">
    <property type="entry name" value="SurE"/>
</dbReference>
<evidence type="ECO:0000256" key="4">
    <source>
        <dbReference type="SAM" id="SignalP"/>
    </source>
</evidence>
<dbReference type="PANTHER" id="PTHR30457:SF0">
    <property type="entry name" value="PHOSPHATASE, PUTATIVE (AFU_ORTHOLOGUE AFUA_4G01070)-RELATED"/>
    <property type="match status" value="1"/>
</dbReference>
<dbReference type="Proteomes" id="UP000230002">
    <property type="component" value="Unassembled WGS sequence"/>
</dbReference>
<dbReference type="GO" id="GO:0046872">
    <property type="term" value="F:metal ion binding"/>
    <property type="evidence" value="ECO:0007669"/>
    <property type="project" value="UniProtKB-KW"/>
</dbReference>
<evidence type="ECO:0000256" key="1">
    <source>
        <dbReference type="ARBA" id="ARBA00011062"/>
    </source>
</evidence>
<organism evidence="6 7">
    <name type="scientific">Ganoderma sinense ZZ0214-1</name>
    <dbReference type="NCBI Taxonomy" id="1077348"/>
    <lineage>
        <taxon>Eukaryota</taxon>
        <taxon>Fungi</taxon>
        <taxon>Dikarya</taxon>
        <taxon>Basidiomycota</taxon>
        <taxon>Agaricomycotina</taxon>
        <taxon>Agaricomycetes</taxon>
        <taxon>Polyporales</taxon>
        <taxon>Polyporaceae</taxon>
        <taxon>Ganoderma</taxon>
    </lineage>
</organism>
<evidence type="ECO:0000256" key="2">
    <source>
        <dbReference type="ARBA" id="ARBA00022723"/>
    </source>
</evidence>
<reference evidence="6 7" key="1">
    <citation type="journal article" date="2015" name="Sci. Rep.">
        <title>Chromosome-level genome map provides insights into diverse defense mechanisms in the medicinal fungus Ganoderma sinense.</title>
        <authorList>
            <person name="Zhu Y."/>
            <person name="Xu J."/>
            <person name="Sun C."/>
            <person name="Zhou S."/>
            <person name="Xu H."/>
            <person name="Nelson D.R."/>
            <person name="Qian J."/>
            <person name="Song J."/>
            <person name="Luo H."/>
            <person name="Xiang L."/>
            <person name="Li Y."/>
            <person name="Xu Z."/>
            <person name="Ji A."/>
            <person name="Wang L."/>
            <person name="Lu S."/>
            <person name="Hayward A."/>
            <person name="Sun W."/>
            <person name="Li X."/>
            <person name="Schwartz D.C."/>
            <person name="Wang Y."/>
            <person name="Chen S."/>
        </authorList>
    </citation>
    <scope>NUCLEOTIDE SEQUENCE [LARGE SCALE GENOMIC DNA]</scope>
    <source>
        <strain evidence="6 7">ZZ0214-1</strain>
    </source>
</reference>
<dbReference type="PANTHER" id="PTHR30457">
    <property type="entry name" value="5'-NUCLEOTIDASE SURE"/>
    <property type="match status" value="1"/>
</dbReference>
<evidence type="ECO:0000313" key="6">
    <source>
        <dbReference type="EMBL" id="PIL26059.1"/>
    </source>
</evidence>
<keyword evidence="2" id="KW-0479">Metal-binding</keyword>
<name>A0A2G8RX13_9APHY</name>
<protein>
    <recommendedName>
        <fullName evidence="5">Survival protein SurE-like phosphatase/nucleotidase domain-containing protein</fullName>
    </recommendedName>
</protein>
<dbReference type="EMBL" id="AYKW01000045">
    <property type="protein sequence ID" value="PIL26059.1"/>
    <property type="molecule type" value="Genomic_DNA"/>
</dbReference>
<evidence type="ECO:0000256" key="3">
    <source>
        <dbReference type="ARBA" id="ARBA00022801"/>
    </source>
</evidence>
<keyword evidence="3" id="KW-0378">Hydrolase</keyword>
<dbReference type="GO" id="GO:0008252">
    <property type="term" value="F:nucleotidase activity"/>
    <property type="evidence" value="ECO:0007669"/>
    <property type="project" value="InterPro"/>
</dbReference>
<dbReference type="OrthoDB" id="4018688at2759"/>
<evidence type="ECO:0000313" key="7">
    <source>
        <dbReference type="Proteomes" id="UP000230002"/>
    </source>
</evidence>
<feature type="signal peptide" evidence="4">
    <location>
        <begin position="1"/>
        <end position="17"/>
    </location>
</feature>
<comment type="caution">
    <text evidence="6">The sequence shown here is derived from an EMBL/GenBank/DDBJ whole genome shotgun (WGS) entry which is preliminary data.</text>
</comment>
<dbReference type="Pfam" id="PF01975">
    <property type="entry name" value="SurE"/>
    <property type="match status" value="1"/>
</dbReference>
<dbReference type="STRING" id="1077348.A0A2G8RX13"/>
<feature type="chain" id="PRO_5013715125" description="Survival protein SurE-like phosphatase/nucleotidase domain-containing protein" evidence="4">
    <location>
        <begin position="18"/>
        <end position="303"/>
    </location>
</feature>
<dbReference type="SUPFAM" id="SSF64167">
    <property type="entry name" value="SurE-like"/>
    <property type="match status" value="1"/>
</dbReference>
<dbReference type="Gene3D" id="3.40.1210.10">
    <property type="entry name" value="Survival protein SurE-like phosphatase/nucleotidase"/>
    <property type="match status" value="1"/>
</dbReference>